<dbReference type="SUPFAM" id="SSF53474">
    <property type="entry name" value="alpha/beta-Hydrolases"/>
    <property type="match status" value="1"/>
</dbReference>
<keyword evidence="3" id="KW-1185">Reference proteome</keyword>
<proteinExistence type="predicted"/>
<evidence type="ECO:0000313" key="3">
    <source>
        <dbReference type="Proteomes" id="UP000006281"/>
    </source>
</evidence>
<reference evidence="2 3" key="1">
    <citation type="journal article" date="2012" name="BMC Genomics">
        <title>Complete genome sequence of Saccharothrix espanaensis DSM 44229T and comparison to the other completely sequenced Pseudonocardiaceae.</title>
        <authorList>
            <person name="Strobel T."/>
            <person name="Al-Dilaimi A."/>
            <person name="Blom J."/>
            <person name="Gessner A."/>
            <person name="Kalinowski J."/>
            <person name="Luzhetska M."/>
            <person name="Puhler A."/>
            <person name="Szczepanowski R."/>
            <person name="Bechthold A."/>
            <person name="Ruckert C."/>
        </authorList>
    </citation>
    <scope>NUCLEOTIDE SEQUENCE [LARGE SCALE GENOMIC DNA]</scope>
    <source>
        <strain evidence="3">ATCC 51144 / DSM 44229 / JCM 9112 / NBRC 15066 / NRRL 15764</strain>
    </source>
</reference>
<evidence type="ECO:0000259" key="1">
    <source>
        <dbReference type="Pfam" id="PF12740"/>
    </source>
</evidence>
<dbReference type="GO" id="GO:0016787">
    <property type="term" value="F:hydrolase activity"/>
    <property type="evidence" value="ECO:0007669"/>
    <property type="project" value="UniProtKB-KW"/>
</dbReference>
<evidence type="ECO:0000313" key="2">
    <source>
        <dbReference type="EMBL" id="CCH35098.1"/>
    </source>
</evidence>
<dbReference type="PANTHER" id="PTHR33428">
    <property type="entry name" value="CHLOROPHYLLASE-2, CHLOROPLASTIC"/>
    <property type="match status" value="1"/>
</dbReference>
<accession>K0KF33</accession>
<dbReference type="OrthoDB" id="4772420at2"/>
<dbReference type="InterPro" id="IPR041127">
    <property type="entry name" value="PET_hydrolase/cutinase-like"/>
</dbReference>
<dbReference type="ESTHER" id="saces-k0kf33">
    <property type="family name" value="Chlorophyllase"/>
</dbReference>
<gene>
    <name evidence="2" type="ordered locus">BN6_78800</name>
</gene>
<dbReference type="AlphaFoldDB" id="K0KF33"/>
<dbReference type="Pfam" id="PF12740">
    <property type="entry name" value="PETase"/>
    <property type="match status" value="1"/>
</dbReference>
<sequence length="281" mass="29561">MSGYSAKQVLDQLSRPGEHPVLRGDLALVGLPGLVYTPAAGLGLPAVAFGHGWLQPVERYRALLRHLASWGVVAAAPGTQRGPLMSSRLLAGNLRTTLDICTGVRLGDGDISVDSERLAVAGHSMGGGAAVLAATEDERVRAVVTFAASEARPSALDAARRVRVPGLHLAGGEDRIAPPVGHAEAIAEAWAGPVQLRMLPKTSHLGFAEGRHWSELLLDGKGERAAQKLARALTTAFLLRVLKGDKRWDALLDNDVKGAPLTYQRSASGAIAATQTQHVSR</sequence>
<dbReference type="PANTHER" id="PTHR33428:SF14">
    <property type="entry name" value="CARBOXYLESTERASE TYPE B DOMAIN-CONTAINING PROTEIN"/>
    <property type="match status" value="1"/>
</dbReference>
<protein>
    <submittedName>
        <fullName evidence="2">Dienelactone hydrolase-like protein</fullName>
    </submittedName>
</protein>
<dbReference type="PATRIC" id="fig|1179773.3.peg.7955"/>
<dbReference type="Gene3D" id="3.40.50.1820">
    <property type="entry name" value="alpha/beta hydrolase"/>
    <property type="match status" value="1"/>
</dbReference>
<dbReference type="EMBL" id="HE804045">
    <property type="protein sequence ID" value="CCH35098.1"/>
    <property type="molecule type" value="Genomic_DNA"/>
</dbReference>
<dbReference type="KEGG" id="sesp:BN6_78800"/>
<organism evidence="2 3">
    <name type="scientific">Saccharothrix espanaensis (strain ATCC 51144 / DSM 44229 / JCM 9112 / NBRC 15066 / NRRL 15764)</name>
    <dbReference type="NCBI Taxonomy" id="1179773"/>
    <lineage>
        <taxon>Bacteria</taxon>
        <taxon>Bacillati</taxon>
        <taxon>Actinomycetota</taxon>
        <taxon>Actinomycetes</taxon>
        <taxon>Pseudonocardiales</taxon>
        <taxon>Pseudonocardiaceae</taxon>
        <taxon>Saccharothrix</taxon>
    </lineage>
</organism>
<dbReference type="InterPro" id="IPR029058">
    <property type="entry name" value="AB_hydrolase_fold"/>
</dbReference>
<feature type="domain" description="PET hydrolase/cutinase-like" evidence="1">
    <location>
        <begin position="102"/>
        <end position="188"/>
    </location>
</feature>
<dbReference type="eggNOG" id="COG0412">
    <property type="taxonomic scope" value="Bacteria"/>
</dbReference>
<dbReference type="RefSeq" id="WP_015105207.1">
    <property type="nucleotide sequence ID" value="NC_019673.1"/>
</dbReference>
<dbReference type="BioCyc" id="SESP1179773:BN6_RS38110-MONOMER"/>
<dbReference type="STRING" id="1179773.BN6_78800"/>
<dbReference type="HOGENOM" id="CLU_085645_0_0_11"/>
<dbReference type="Proteomes" id="UP000006281">
    <property type="component" value="Chromosome"/>
</dbReference>
<name>K0KF33_SACES</name>
<keyword evidence="2" id="KW-0378">Hydrolase</keyword>